<protein>
    <submittedName>
        <fullName evidence="1">Nucleic acid-binding protein</fullName>
    </submittedName>
</protein>
<evidence type="ECO:0000313" key="1">
    <source>
        <dbReference type="EMBL" id="MET3588251.1"/>
    </source>
</evidence>
<dbReference type="Proteomes" id="UP001549031">
    <property type="component" value="Unassembled WGS sequence"/>
</dbReference>
<gene>
    <name evidence="1" type="ORF">ABID21_004386</name>
</gene>
<dbReference type="RefSeq" id="WP_247246003.1">
    <property type="nucleotide sequence ID" value="NZ_JALJRA010000023.1"/>
</dbReference>
<accession>A0ABV2HCJ3</accession>
<evidence type="ECO:0000313" key="2">
    <source>
        <dbReference type="Proteomes" id="UP001549031"/>
    </source>
</evidence>
<dbReference type="EMBL" id="JBEPLJ010000022">
    <property type="protein sequence ID" value="MET3588251.1"/>
    <property type="molecule type" value="Genomic_DNA"/>
</dbReference>
<dbReference type="SUPFAM" id="SSF88723">
    <property type="entry name" value="PIN domain-like"/>
    <property type="match status" value="1"/>
</dbReference>
<name>A0ABV2HCJ3_9HYPH</name>
<reference evidence="1 2" key="1">
    <citation type="submission" date="2024-06" db="EMBL/GenBank/DDBJ databases">
        <title>Genomic Encyclopedia of Type Strains, Phase IV (KMG-IV): sequencing the most valuable type-strain genomes for metagenomic binning, comparative biology and taxonomic classification.</title>
        <authorList>
            <person name="Goeker M."/>
        </authorList>
    </citation>
    <scope>NUCLEOTIDE SEQUENCE [LARGE SCALE GENOMIC DNA]</scope>
    <source>
        <strain evidence="1 2">DSM 105042</strain>
    </source>
</reference>
<dbReference type="InterPro" id="IPR029060">
    <property type="entry name" value="PIN-like_dom_sf"/>
</dbReference>
<proteinExistence type="predicted"/>
<organism evidence="1 2">
    <name type="scientific">Pseudorhizobium tarimense</name>
    <dbReference type="NCBI Taxonomy" id="1079109"/>
    <lineage>
        <taxon>Bacteria</taxon>
        <taxon>Pseudomonadati</taxon>
        <taxon>Pseudomonadota</taxon>
        <taxon>Alphaproteobacteria</taxon>
        <taxon>Hyphomicrobiales</taxon>
        <taxon>Rhizobiaceae</taxon>
        <taxon>Rhizobium/Agrobacterium group</taxon>
        <taxon>Pseudorhizobium</taxon>
    </lineage>
</organism>
<keyword evidence="2" id="KW-1185">Reference proteome</keyword>
<sequence length="67" mass="7128">MLDVVPLTVAIHDRGLQLAGRHQLSTYQAMIDAAALESGCDSVYSEDLQNGMSVAGLTVINPLKLTD</sequence>
<comment type="caution">
    <text evidence="1">The sequence shown here is derived from an EMBL/GenBank/DDBJ whole genome shotgun (WGS) entry which is preliminary data.</text>
</comment>